<keyword evidence="3" id="KW-1185">Reference proteome</keyword>
<evidence type="ECO:0000313" key="3">
    <source>
        <dbReference type="Proteomes" id="UP000321938"/>
    </source>
</evidence>
<evidence type="ECO:0000313" key="2">
    <source>
        <dbReference type="EMBL" id="TXE20037.1"/>
    </source>
</evidence>
<keyword evidence="1" id="KW-1133">Transmembrane helix</keyword>
<dbReference type="STRING" id="1123037.GCA_000425305_00458"/>
<dbReference type="Gene3D" id="1.20.120.1490">
    <property type="match status" value="1"/>
</dbReference>
<dbReference type="OrthoDB" id="1202605at2"/>
<dbReference type="Proteomes" id="UP000321938">
    <property type="component" value="Unassembled WGS sequence"/>
</dbReference>
<keyword evidence="1" id="KW-0472">Membrane</keyword>
<organism evidence="2 3">
    <name type="scientific">Psychroserpens burtonensis</name>
    <dbReference type="NCBI Taxonomy" id="49278"/>
    <lineage>
        <taxon>Bacteria</taxon>
        <taxon>Pseudomonadati</taxon>
        <taxon>Bacteroidota</taxon>
        <taxon>Flavobacteriia</taxon>
        <taxon>Flavobacteriales</taxon>
        <taxon>Flavobacteriaceae</taxon>
        <taxon>Psychroserpens</taxon>
    </lineage>
</organism>
<proteinExistence type="predicted"/>
<dbReference type="InterPro" id="IPR012899">
    <property type="entry name" value="LTXXQ"/>
</dbReference>
<evidence type="ECO:0008006" key="4">
    <source>
        <dbReference type="Google" id="ProtNLM"/>
    </source>
</evidence>
<dbReference type="EMBL" id="VOSB01000002">
    <property type="protein sequence ID" value="TXE20037.1"/>
    <property type="molecule type" value="Genomic_DNA"/>
</dbReference>
<keyword evidence="1" id="KW-0812">Transmembrane</keyword>
<comment type="caution">
    <text evidence="2">The sequence shown here is derived from an EMBL/GenBank/DDBJ whole genome shotgun (WGS) entry which is preliminary data.</text>
</comment>
<name>A0A5C7BDS0_9FLAO</name>
<protein>
    <recommendedName>
        <fullName evidence="4">Periplasmic heavy metal sensor</fullName>
    </recommendedName>
</protein>
<dbReference type="AlphaFoldDB" id="A0A5C7BDS0"/>
<reference evidence="2 3" key="1">
    <citation type="submission" date="2019-08" db="EMBL/GenBank/DDBJ databases">
        <title>Genome of Psychroserpens burtonensis ACAM 167.</title>
        <authorList>
            <person name="Bowman J.P."/>
        </authorList>
    </citation>
    <scope>NUCLEOTIDE SEQUENCE [LARGE SCALE GENOMIC DNA]</scope>
    <source>
        <strain evidence="2 3">ACAM 167</strain>
    </source>
</reference>
<sequence>MKKNNTLYLLLIVLIMMNGFFLFNYIGRPDHKSPKESSDFIAKELGFNDNQLQQFKALETTHHHNMRDIGDDVKSVKNELFKKITATSINQSTIDSLITVISEKEQLKEKELFSRLRRMYELCNEQQKEEFSAIIKNARKFDNRGPEMPRKPE</sequence>
<gene>
    <name evidence="2" type="ORF">ES692_01905</name>
</gene>
<dbReference type="GO" id="GO:0042597">
    <property type="term" value="C:periplasmic space"/>
    <property type="evidence" value="ECO:0007669"/>
    <property type="project" value="InterPro"/>
</dbReference>
<feature type="transmembrane region" description="Helical" evidence="1">
    <location>
        <begin position="6"/>
        <end position="26"/>
    </location>
</feature>
<accession>A0A5C7BDS0</accession>
<evidence type="ECO:0000256" key="1">
    <source>
        <dbReference type="SAM" id="Phobius"/>
    </source>
</evidence>
<dbReference type="Pfam" id="PF07813">
    <property type="entry name" value="LTXXQ"/>
    <property type="match status" value="1"/>
</dbReference>
<dbReference type="RefSeq" id="WP_147230940.1">
    <property type="nucleotide sequence ID" value="NZ_VOSB01000002.1"/>
</dbReference>